<dbReference type="InterPro" id="IPR004839">
    <property type="entry name" value="Aminotransferase_I/II_large"/>
</dbReference>
<keyword evidence="5" id="KW-0663">Pyridoxal phosphate</keyword>
<evidence type="ECO:0000259" key="6">
    <source>
        <dbReference type="Pfam" id="PF00155"/>
    </source>
</evidence>
<feature type="domain" description="Aminotransferase class I/classII large" evidence="6">
    <location>
        <begin position="36"/>
        <end position="380"/>
    </location>
</feature>
<comment type="cofactor">
    <cofactor evidence="1">
        <name>pyridoxal 5'-phosphate</name>
        <dbReference type="ChEBI" id="CHEBI:597326"/>
    </cofactor>
</comment>
<dbReference type="AlphaFoldDB" id="A0A7Z2ZPU0"/>
<evidence type="ECO:0000313" key="8">
    <source>
        <dbReference type="Proteomes" id="UP000502248"/>
    </source>
</evidence>
<dbReference type="KEGG" id="cheb:HH215_31510"/>
<dbReference type="InterPro" id="IPR015422">
    <property type="entry name" value="PyrdxlP-dep_Trfase_small"/>
</dbReference>
<dbReference type="Gene3D" id="3.90.1150.10">
    <property type="entry name" value="Aspartate Aminotransferase, domain 1"/>
    <property type="match status" value="1"/>
</dbReference>
<accession>A0A7Z2ZPU0</accession>
<evidence type="ECO:0000256" key="3">
    <source>
        <dbReference type="ARBA" id="ARBA00022576"/>
    </source>
</evidence>
<dbReference type="GO" id="GO:0030170">
    <property type="term" value="F:pyridoxal phosphate binding"/>
    <property type="evidence" value="ECO:0007669"/>
    <property type="project" value="InterPro"/>
</dbReference>
<evidence type="ECO:0000313" key="7">
    <source>
        <dbReference type="EMBL" id="QJD87260.1"/>
    </source>
</evidence>
<keyword evidence="8" id="KW-1185">Reference proteome</keyword>
<evidence type="ECO:0000256" key="1">
    <source>
        <dbReference type="ARBA" id="ARBA00001933"/>
    </source>
</evidence>
<dbReference type="InterPro" id="IPR050596">
    <property type="entry name" value="AspAT/PAT-like"/>
</dbReference>
<evidence type="ECO:0000256" key="5">
    <source>
        <dbReference type="ARBA" id="ARBA00022898"/>
    </source>
</evidence>
<dbReference type="PANTHER" id="PTHR46383">
    <property type="entry name" value="ASPARTATE AMINOTRANSFERASE"/>
    <property type="match status" value="1"/>
</dbReference>
<dbReference type="Proteomes" id="UP000502248">
    <property type="component" value="Chromosome"/>
</dbReference>
<dbReference type="GO" id="GO:0006520">
    <property type="term" value="P:amino acid metabolic process"/>
    <property type="evidence" value="ECO:0007669"/>
    <property type="project" value="InterPro"/>
</dbReference>
<evidence type="ECO:0000256" key="2">
    <source>
        <dbReference type="ARBA" id="ARBA00007441"/>
    </source>
</evidence>
<name>A0A7Z2ZPU0_9BACL</name>
<dbReference type="EMBL" id="CP051680">
    <property type="protein sequence ID" value="QJD87260.1"/>
    <property type="molecule type" value="Genomic_DNA"/>
</dbReference>
<keyword evidence="3 7" id="KW-0032">Aminotransferase</keyword>
<evidence type="ECO:0000256" key="4">
    <source>
        <dbReference type="ARBA" id="ARBA00022679"/>
    </source>
</evidence>
<dbReference type="Pfam" id="PF00155">
    <property type="entry name" value="Aminotran_1_2"/>
    <property type="match status" value="1"/>
</dbReference>
<dbReference type="CDD" id="cd00609">
    <property type="entry name" value="AAT_like"/>
    <property type="match status" value="1"/>
</dbReference>
<dbReference type="Gene3D" id="3.40.640.10">
    <property type="entry name" value="Type I PLP-dependent aspartate aminotransferase-like (Major domain)"/>
    <property type="match status" value="1"/>
</dbReference>
<proteinExistence type="inferred from homology"/>
<dbReference type="InterPro" id="IPR015421">
    <property type="entry name" value="PyrdxlP-dep_Trfase_major"/>
</dbReference>
<gene>
    <name evidence="7" type="ORF">HH215_31510</name>
</gene>
<keyword evidence="4 7" id="KW-0808">Transferase</keyword>
<dbReference type="RefSeq" id="WP_169283505.1">
    <property type="nucleotide sequence ID" value="NZ_CP051680.1"/>
</dbReference>
<dbReference type="InterPro" id="IPR015424">
    <property type="entry name" value="PyrdxlP-dep_Trfase"/>
</dbReference>
<dbReference type="GO" id="GO:0008483">
    <property type="term" value="F:transaminase activity"/>
    <property type="evidence" value="ECO:0007669"/>
    <property type="project" value="UniProtKB-KW"/>
</dbReference>
<comment type="similarity">
    <text evidence="2">Belongs to the class-I pyridoxal-phosphate-dependent aminotransferase family.</text>
</comment>
<sequence>MQLRTDIDFYEQRFLMFVLDQIAHDLERDGKDVIRMTLGKSELPLHPRIVAAMKEALEDFGLSSQVFPAGLPELKDKLSEYYRKRYDVDIPARRFIIGAGTSSIFRNLFQLLLKEEDEVLLPSPYYSLYRFSALLAGVKIRYYRIDPDTMAVDMQSFRENVTPRTRVVVINSPGNPLGNIVSRDEMLEMDAIVNGQAVIVHDEIYGNMSFDSESFSSVQLRGARSDFITTNAFSKGYRMYARRVGYCIVPEPLIEPMTVVQHHTMLTVDPVVQHGAIAALDLPDEVGQLADLYRDRRDYTVERFKSVPDVKVNRSHGSFYITMDCSVYMNRHGMETSLELATRIIESTGVATVPGSDFGMPESLRLSFSSSKYKEGIDRLAAFFIR</sequence>
<protein>
    <submittedName>
        <fullName evidence="7">Aminotransferase class I/II-fold pyridoxal phosphate-dependent enzyme</fullName>
    </submittedName>
</protein>
<dbReference type="SUPFAM" id="SSF53383">
    <property type="entry name" value="PLP-dependent transferases"/>
    <property type="match status" value="1"/>
</dbReference>
<dbReference type="PANTHER" id="PTHR46383:SF2">
    <property type="entry name" value="AMINOTRANSFERASE"/>
    <property type="match status" value="1"/>
</dbReference>
<organism evidence="7 8">
    <name type="scientific">Cohnella herbarum</name>
    <dbReference type="NCBI Taxonomy" id="2728023"/>
    <lineage>
        <taxon>Bacteria</taxon>
        <taxon>Bacillati</taxon>
        <taxon>Bacillota</taxon>
        <taxon>Bacilli</taxon>
        <taxon>Bacillales</taxon>
        <taxon>Paenibacillaceae</taxon>
        <taxon>Cohnella</taxon>
    </lineage>
</organism>
<reference evidence="7 8" key="1">
    <citation type="submission" date="2020-04" db="EMBL/GenBank/DDBJ databases">
        <title>Genome sequencing of novel species.</title>
        <authorList>
            <person name="Heo J."/>
            <person name="Kim S.-J."/>
            <person name="Kim J.-S."/>
            <person name="Hong S.-B."/>
            <person name="Kwon S.-W."/>
        </authorList>
    </citation>
    <scope>NUCLEOTIDE SEQUENCE [LARGE SCALE GENOMIC DNA]</scope>
    <source>
        <strain evidence="7 8">MFER-1</strain>
    </source>
</reference>